<organism evidence="1 2">
    <name type="scientific">Dermatophagoides farinae</name>
    <name type="common">American house dust mite</name>
    <dbReference type="NCBI Taxonomy" id="6954"/>
    <lineage>
        <taxon>Eukaryota</taxon>
        <taxon>Metazoa</taxon>
        <taxon>Ecdysozoa</taxon>
        <taxon>Arthropoda</taxon>
        <taxon>Chelicerata</taxon>
        <taxon>Arachnida</taxon>
        <taxon>Acari</taxon>
        <taxon>Acariformes</taxon>
        <taxon>Sarcoptiformes</taxon>
        <taxon>Astigmata</taxon>
        <taxon>Psoroptidia</taxon>
        <taxon>Analgoidea</taxon>
        <taxon>Pyroglyphidae</taxon>
        <taxon>Dermatophagoidinae</taxon>
        <taxon>Dermatophagoides</taxon>
    </lineage>
</organism>
<proteinExistence type="predicted"/>
<gene>
    <name evidence="1" type="primary">EPM2AIP1_3</name>
    <name evidence="1" type="ORF">DERF_008266</name>
</gene>
<dbReference type="AlphaFoldDB" id="A0A922HZZ2"/>
<dbReference type="Proteomes" id="UP000790347">
    <property type="component" value="Unassembled WGS sequence"/>
</dbReference>
<reference evidence="1" key="2">
    <citation type="journal article" date="2022" name="Res Sq">
        <title>Comparative Genomics Reveals Insights into the Divergent Evolution of Astigmatic Mites and Household Pest Adaptations.</title>
        <authorList>
            <person name="Xiong Q."/>
            <person name="Wan A.T.-Y."/>
            <person name="Liu X.-Y."/>
            <person name="Fung C.S.-H."/>
            <person name="Xiao X."/>
            <person name="Malainual N."/>
            <person name="Hou J."/>
            <person name="Wang L."/>
            <person name="Wang M."/>
            <person name="Yang K."/>
            <person name="Cui Y."/>
            <person name="Leung E."/>
            <person name="Nong W."/>
            <person name="Shin S.-K."/>
            <person name="Au S."/>
            <person name="Jeong K.Y."/>
            <person name="Chew F.T."/>
            <person name="Hui J."/>
            <person name="Leung T.F."/>
            <person name="Tungtrongchitr A."/>
            <person name="Zhong N."/>
            <person name="Liu Z."/>
            <person name="Tsui S."/>
        </authorList>
    </citation>
    <scope>NUCLEOTIDE SEQUENCE</scope>
    <source>
        <strain evidence="1">Derf</strain>
        <tissue evidence="1">Whole organism</tissue>
    </source>
</reference>
<reference evidence="1" key="1">
    <citation type="submission" date="2013-05" db="EMBL/GenBank/DDBJ databases">
        <authorList>
            <person name="Yim A.K.Y."/>
            <person name="Chan T.F."/>
            <person name="Ji K.M."/>
            <person name="Liu X.Y."/>
            <person name="Zhou J.W."/>
            <person name="Li R.Q."/>
            <person name="Yang K.Y."/>
            <person name="Li J."/>
            <person name="Li M."/>
            <person name="Law P.T.W."/>
            <person name="Wu Y.L."/>
            <person name="Cai Z.L."/>
            <person name="Qin H."/>
            <person name="Bao Y."/>
            <person name="Leung R.K.K."/>
            <person name="Ng P.K.S."/>
            <person name="Zou J."/>
            <person name="Zhong X.J."/>
            <person name="Ran P.X."/>
            <person name="Zhong N.S."/>
            <person name="Liu Z.G."/>
            <person name="Tsui S.K.W."/>
        </authorList>
    </citation>
    <scope>NUCLEOTIDE SEQUENCE</scope>
    <source>
        <strain evidence="1">Derf</strain>
        <tissue evidence="1">Whole organism</tissue>
    </source>
</reference>
<evidence type="ECO:0000313" key="1">
    <source>
        <dbReference type="EMBL" id="KAH9517611.1"/>
    </source>
</evidence>
<evidence type="ECO:0000313" key="2">
    <source>
        <dbReference type="Proteomes" id="UP000790347"/>
    </source>
</evidence>
<keyword evidence="2" id="KW-1185">Reference proteome</keyword>
<dbReference type="EMBL" id="ASGP02000003">
    <property type="protein sequence ID" value="KAH9517611.1"/>
    <property type="molecule type" value="Genomic_DNA"/>
</dbReference>
<name>A0A922HZZ2_DERFA</name>
<comment type="caution">
    <text evidence="1">The sequence shown here is derived from an EMBL/GenBank/DDBJ whole genome shotgun (WGS) entry which is preliminary data.</text>
</comment>
<protein>
    <submittedName>
        <fullName evidence="1">General transcription factor II-I repeat domain-containing protein</fullName>
    </submittedName>
</protein>
<sequence>MSKSSLKKRKVDVENRTFNDKWTEDYYFIMGREMVLFVCYATNPYQHFLTKHPEKQSIDSEARKIEINALIENYNQTAMNEKTMKSSIIRAK</sequence>
<accession>A0A922HZZ2</accession>